<dbReference type="InterPro" id="IPR050851">
    <property type="entry name" value="mRNA_Cap_2O-Ribose_MeTrfase"/>
</dbReference>
<evidence type="ECO:0000256" key="2">
    <source>
        <dbReference type="ARBA" id="ARBA00021134"/>
    </source>
</evidence>
<dbReference type="GO" id="GO:0003676">
    <property type="term" value="F:nucleic acid binding"/>
    <property type="evidence" value="ECO:0007669"/>
    <property type="project" value="UniProtKB-UniRule"/>
</dbReference>
<gene>
    <name evidence="8" type="ORF">RS030_152324</name>
</gene>
<evidence type="ECO:0000313" key="9">
    <source>
        <dbReference type="Proteomes" id="UP001311799"/>
    </source>
</evidence>
<comment type="caution">
    <text evidence="8">The sequence shown here is derived from an EMBL/GenBank/DDBJ whole genome shotgun (WGS) entry which is preliminary data.</text>
</comment>
<dbReference type="EC" id="2.1.1.296" evidence="1"/>
<dbReference type="SUPFAM" id="SSF53335">
    <property type="entry name" value="S-adenosyl-L-methionine-dependent methyltransferases"/>
    <property type="match status" value="1"/>
</dbReference>
<evidence type="ECO:0000256" key="4">
    <source>
        <dbReference type="ARBA" id="ARBA00022679"/>
    </source>
</evidence>
<keyword evidence="9" id="KW-1185">Reference proteome</keyword>
<dbReference type="GO" id="GO:0005737">
    <property type="term" value="C:cytoplasm"/>
    <property type="evidence" value="ECO:0007669"/>
    <property type="project" value="TreeGrafter"/>
</dbReference>
<dbReference type="PANTHER" id="PTHR16121:SF2">
    <property type="entry name" value="CAP-SPECIFIC MRNA (NUCLEOSIDE-2'-O-)-METHYLTRANSFERASE 2"/>
    <property type="match status" value="1"/>
</dbReference>
<dbReference type="GO" id="GO:0006370">
    <property type="term" value="P:7-methylguanosine mRNA capping"/>
    <property type="evidence" value="ECO:0007669"/>
    <property type="project" value="UniProtKB-UniRule"/>
</dbReference>
<dbReference type="EMBL" id="JAWDEY010000006">
    <property type="protein sequence ID" value="KAK6590513.1"/>
    <property type="molecule type" value="Genomic_DNA"/>
</dbReference>
<evidence type="ECO:0000256" key="3">
    <source>
        <dbReference type="ARBA" id="ARBA00022603"/>
    </source>
</evidence>
<dbReference type="Pfam" id="PF01728">
    <property type="entry name" value="FtsJ"/>
    <property type="match status" value="1"/>
</dbReference>
<keyword evidence="4" id="KW-0808">Transferase</keyword>
<accession>A0AAV9Y0L4</accession>
<comment type="catalytic activity">
    <reaction evidence="6">
        <text>a 5'-end (N(7)-methyl 5'-triphosphoguanosine)-(2'-O-methyl-ribonucleoside)-(ribonucleotide) in mRNA + S-adenosyl-L-methionine = a 5'-end (N(7)-methyl 5'-triphosphoguanosine)-(2'-O-methyl-ribonucleoside)-(2'-O-methyl-ribonucleotide) in mRNA + S-adenosyl-L-homocysteine + H(+)</text>
        <dbReference type="Rhea" id="RHEA:67024"/>
        <dbReference type="Rhea" id="RHEA-COMP:17169"/>
        <dbReference type="Rhea" id="RHEA-COMP:17170"/>
        <dbReference type="ChEBI" id="CHEBI:15378"/>
        <dbReference type="ChEBI" id="CHEBI:57856"/>
        <dbReference type="ChEBI" id="CHEBI:59789"/>
        <dbReference type="ChEBI" id="CHEBI:167612"/>
        <dbReference type="ChEBI" id="CHEBI:167614"/>
        <dbReference type="EC" id="2.1.1.296"/>
    </reaction>
</comment>
<keyword evidence="3 8" id="KW-0489">Methyltransferase</keyword>
<evidence type="ECO:0000256" key="6">
    <source>
        <dbReference type="ARBA" id="ARBA00049477"/>
    </source>
</evidence>
<dbReference type="PANTHER" id="PTHR16121">
    <property type="entry name" value="CAP-SPECIFIC MRNA (NUCLEOSIDE-2'-O-)-METHYLTRANSFERASE 1-RELATED"/>
    <property type="match status" value="1"/>
</dbReference>
<proteinExistence type="predicted"/>
<protein>
    <recommendedName>
        <fullName evidence="2">Cap-specific mRNA (nucleoside-2'-O-)-methyltransferase 2</fullName>
        <ecNumber evidence="1">2.1.1.296</ecNumber>
    </recommendedName>
</protein>
<name>A0AAV9Y0L4_9CRYT</name>
<dbReference type="GO" id="GO:0004483">
    <property type="term" value="F:methyltransferase cap1 activity"/>
    <property type="evidence" value="ECO:0007669"/>
    <property type="project" value="UniProtKB-UniRule"/>
</dbReference>
<feature type="domain" description="Adrift-type SAM-dependent 2'-O-MTase" evidence="7">
    <location>
        <begin position="103"/>
        <end position="327"/>
    </location>
</feature>
<dbReference type="InterPro" id="IPR002877">
    <property type="entry name" value="RNA_MeTrfase_FtsJ_dom"/>
</dbReference>
<organism evidence="8 9">
    <name type="scientific">Cryptosporidium xiaoi</name>
    <dbReference type="NCBI Taxonomy" id="659607"/>
    <lineage>
        <taxon>Eukaryota</taxon>
        <taxon>Sar</taxon>
        <taxon>Alveolata</taxon>
        <taxon>Apicomplexa</taxon>
        <taxon>Conoidasida</taxon>
        <taxon>Coccidia</taxon>
        <taxon>Eucoccidiorida</taxon>
        <taxon>Eimeriorina</taxon>
        <taxon>Cryptosporidiidae</taxon>
        <taxon>Cryptosporidium</taxon>
    </lineage>
</organism>
<dbReference type="Gene3D" id="3.40.50.12760">
    <property type="match status" value="2"/>
</dbReference>
<sequence>MVKPEFRIYSFPPCETIRFQIPLSKVSCISCVKKNNECTCSTIEENIGRHEWYSISELDSLKSQLDSVRGELDNIDIGVWQSFTSMNNIAQDVIYRLRDIPVELPTAGWCKLYEILHYFRWHEFIIGDEYHSMHLCECPGGFISALNHYINLNVVNKRQRQGSSKLHWEWKASSLNPYYEFNNPNTVLTDDIIYRDTYRAWNMGIDDSGDITNTKNIDFIWEKTSKNTKNCWLADLVTADGSIDIQYNPNNQEVLTSSIQYSEVVCALGLLRKHGSLILKCFNIFNHTSISLIALLCYCFRNLHIVKPIMSKGGNGEVYLVAIDFQGIRSVLLKNLLSHFQEKKDDFHQYSLFPREWLPDEFIDQCVTAATLFCRWQIENISHNLLKFKSSIIDNKFSKKTKVCDFKNRNSIAVDNANKFETEDSSECEKPSTECQITKREKRLFALEYIQNLGIKSISVSHFILQNRRIKKEYTNSTSLSRKGGGRIRIQGIYIDRKYAFQQYQRLQETRTKLYHPPVSYLKFKSKKSQLDKGKFIYFVDDFSLQVEPKDIDCNTSNRIPLKNKINFELSKANLLPQERLPRKIPGKWFSWSKNDIDFQRLFDRLKSQTYMFESEHFFKKVPYFSCERLQMSPYCNEELIRRYCELIVEVKSPVRSVIFGIDTCINNEIYNCNFRWTKVSFDILKQLISRGNEFELKEAGTNNVNINSNLGAKGNVLIDDLSLLCQVPANNNILTVFEALRELKDSNYEYKQIPISQYLGKINKFVEIYNGITYTESLEDHFKFPLSYIFSINSDITNKGVVILNNTENPRDSFEAVSLNKKCSNGSKFVDISDEFRHCTQYKQIINSITEHNIKKNDFDLIYIDPYSHLLQTYSLGQLEMEHSFNFLTDIMIALNLIKLGGSIIISLKTALTRLTGGAIVVLSSVFDKIGLFRPFSSSSPFSSSFYLICSGYNDHVHTISRHFFQYLWDFSFIAWKEKFSIIQCVPPTLFASDSFLHWLKDFNNETISNDIDLLETVIEQQQNFEELGIINNTDNKVFYGNSDNSWESFKNRTSVQKEILSFILLGGNVFDEDFNNTRISGNEIQSEIFVDEKNQITERKNNYETNYLEEDKLNKDSLCKGGSIHKLESSDYDSNRLNIDPFENLNIEDTNIDVFMDTPINKSSDPFI</sequence>
<reference evidence="8 9" key="1">
    <citation type="submission" date="2023-10" db="EMBL/GenBank/DDBJ databases">
        <title>Comparative genomics analysis reveals potential genetic determinants of host preference in Cryptosporidium xiaoi.</title>
        <authorList>
            <person name="Xiao L."/>
            <person name="Li J."/>
        </authorList>
    </citation>
    <scope>NUCLEOTIDE SEQUENCE [LARGE SCALE GENOMIC DNA]</scope>
    <source>
        <strain evidence="8 9">52996</strain>
    </source>
</reference>
<dbReference type="GO" id="GO:0120550">
    <property type="term" value="F:methyltransferase cap2 activity"/>
    <property type="evidence" value="ECO:0007669"/>
    <property type="project" value="UniProtKB-EC"/>
</dbReference>
<dbReference type="GO" id="GO:0005634">
    <property type="term" value="C:nucleus"/>
    <property type="evidence" value="ECO:0007669"/>
    <property type="project" value="UniProtKB-SubCell"/>
</dbReference>
<evidence type="ECO:0000256" key="5">
    <source>
        <dbReference type="ARBA" id="ARBA00022691"/>
    </source>
</evidence>
<dbReference type="GO" id="GO:0016556">
    <property type="term" value="P:mRNA modification"/>
    <property type="evidence" value="ECO:0007669"/>
    <property type="project" value="UniProtKB-UniRule"/>
</dbReference>
<keyword evidence="5" id="KW-0949">S-adenosyl-L-methionine</keyword>
<dbReference type="InterPro" id="IPR025807">
    <property type="entry name" value="Adrift-typ_MeTrfase"/>
</dbReference>
<dbReference type="InterPro" id="IPR029063">
    <property type="entry name" value="SAM-dependent_MTases_sf"/>
</dbReference>
<dbReference type="AlphaFoldDB" id="A0AAV9Y0L4"/>
<dbReference type="PROSITE" id="PS51614">
    <property type="entry name" value="SAM_MT_ADRIFT"/>
    <property type="match status" value="1"/>
</dbReference>
<dbReference type="Proteomes" id="UP001311799">
    <property type="component" value="Unassembled WGS sequence"/>
</dbReference>
<evidence type="ECO:0000259" key="7">
    <source>
        <dbReference type="PROSITE" id="PS51614"/>
    </source>
</evidence>
<evidence type="ECO:0000256" key="1">
    <source>
        <dbReference type="ARBA" id="ARBA00012770"/>
    </source>
</evidence>
<dbReference type="GO" id="GO:0032259">
    <property type="term" value="P:methylation"/>
    <property type="evidence" value="ECO:0007669"/>
    <property type="project" value="UniProtKB-KW"/>
</dbReference>
<evidence type="ECO:0000313" key="8">
    <source>
        <dbReference type="EMBL" id="KAK6590513.1"/>
    </source>
</evidence>